<dbReference type="AlphaFoldDB" id="A0A1H6LPC0"/>
<proteinExistence type="predicted"/>
<keyword evidence="2" id="KW-0812">Transmembrane</keyword>
<feature type="coiled-coil region" evidence="1">
    <location>
        <begin position="450"/>
        <end position="525"/>
    </location>
</feature>
<dbReference type="InterPro" id="IPR000157">
    <property type="entry name" value="TIR_dom"/>
</dbReference>
<feature type="transmembrane region" description="Helical" evidence="2">
    <location>
        <begin position="528"/>
        <end position="548"/>
    </location>
</feature>
<dbReference type="SUPFAM" id="SSF48452">
    <property type="entry name" value="TPR-like"/>
    <property type="match status" value="1"/>
</dbReference>
<gene>
    <name evidence="4" type="ORF">SAMN02910265_03115</name>
</gene>
<dbReference type="RefSeq" id="WP_074719041.1">
    <property type="nucleotide sequence ID" value="NZ_FNWV01000020.1"/>
</dbReference>
<protein>
    <submittedName>
        <fullName evidence="4">TIR domain-containing protein</fullName>
    </submittedName>
</protein>
<evidence type="ECO:0000256" key="1">
    <source>
        <dbReference type="SAM" id="Coils"/>
    </source>
</evidence>
<dbReference type="EMBL" id="FNWV01000020">
    <property type="protein sequence ID" value="SEH86786.1"/>
    <property type="molecule type" value="Genomic_DNA"/>
</dbReference>
<feature type="domain" description="TIR" evidence="3">
    <location>
        <begin position="158"/>
        <end position="280"/>
    </location>
</feature>
<keyword evidence="2" id="KW-1133">Transmembrane helix</keyword>
<evidence type="ECO:0000313" key="5">
    <source>
        <dbReference type="Proteomes" id="UP000183190"/>
    </source>
</evidence>
<accession>A0A1H6LPC0</accession>
<organism evidence="4 5">
    <name type="scientific">Ruminococcus flavefaciens</name>
    <dbReference type="NCBI Taxonomy" id="1265"/>
    <lineage>
        <taxon>Bacteria</taxon>
        <taxon>Bacillati</taxon>
        <taxon>Bacillota</taxon>
        <taxon>Clostridia</taxon>
        <taxon>Eubacteriales</taxon>
        <taxon>Oscillospiraceae</taxon>
        <taxon>Ruminococcus</taxon>
    </lineage>
</organism>
<evidence type="ECO:0000313" key="4">
    <source>
        <dbReference type="EMBL" id="SEH86786.1"/>
    </source>
</evidence>
<dbReference type="SUPFAM" id="SSF52200">
    <property type="entry name" value="Toll/Interleukin receptor TIR domain"/>
    <property type="match status" value="1"/>
</dbReference>
<evidence type="ECO:0000256" key="2">
    <source>
        <dbReference type="SAM" id="Phobius"/>
    </source>
</evidence>
<dbReference type="InterPro" id="IPR011990">
    <property type="entry name" value="TPR-like_helical_dom_sf"/>
</dbReference>
<dbReference type="InterPro" id="IPR035897">
    <property type="entry name" value="Toll_tir_struct_dom_sf"/>
</dbReference>
<keyword evidence="1" id="KW-0175">Coiled coil</keyword>
<sequence>MAVFKCKMCGGSLEITEGLTVCECEYCGTQQTLPKAHDDVAANLFNRANNLRSKSEFDKAQALYEKLVTNYPKDSESYWGLVLCKYGIEYVEDPVTLKKIPTCHRTQLEPVQTDTDYIAALEHSDASQRSVYEREAAEIDRLQKDILAIVHNEKPFDVFICYKETDADGKRTPDSVIANDIYYQLTQEGFKVFYAAITLEDKLGQAYEPYIYAALHSAKVMLVIGTKPEYFDAVWVRNEWSRYLKIVREDRSKLLIPCYRDMDAYDLPEEFSHLQAQDMSKIGFINDVIRGIKKVLNTEKNEPKASKGSVVHKTTSTNVENLLKRGNLALEDEKWEEANNFFEQVLNENVEEYRAYVGLLCSEMNVSNENDLVKLQKDFTKSDNYRKACRFGGKEIEKRLFEYNQQGLYEKATLLFNQANSIEQCLEAENVFCEITDYLDSQQMINNCQQKRLQIEYDNAQKALSIAKSEEDFLIAQQQFEQLGIYSDAKEKVIECSEKAKKARLEEDERIKAEYEEAKIESRKEKKISVLIFIAIGCIAFLITYFLGIG</sequence>
<evidence type="ECO:0000259" key="3">
    <source>
        <dbReference type="Pfam" id="PF13676"/>
    </source>
</evidence>
<dbReference type="Pfam" id="PF13676">
    <property type="entry name" value="TIR_2"/>
    <property type="match status" value="1"/>
</dbReference>
<name>A0A1H6LPC0_RUMFL</name>
<dbReference type="GO" id="GO:0007165">
    <property type="term" value="P:signal transduction"/>
    <property type="evidence" value="ECO:0007669"/>
    <property type="project" value="InterPro"/>
</dbReference>
<dbReference type="OrthoDB" id="1814383at2"/>
<reference evidence="4 5" key="1">
    <citation type="submission" date="2016-10" db="EMBL/GenBank/DDBJ databases">
        <authorList>
            <person name="de Groot N.N."/>
        </authorList>
    </citation>
    <scope>NUCLEOTIDE SEQUENCE [LARGE SCALE GENOMIC DNA]</scope>
    <source>
        <strain evidence="4 5">YAD2003</strain>
    </source>
</reference>
<dbReference type="Gene3D" id="3.40.50.10140">
    <property type="entry name" value="Toll/interleukin-1 receptor homology (TIR) domain"/>
    <property type="match status" value="1"/>
</dbReference>
<dbReference type="Proteomes" id="UP000183190">
    <property type="component" value="Unassembled WGS sequence"/>
</dbReference>
<keyword evidence="2" id="KW-0472">Membrane</keyword>